<evidence type="ECO:0000259" key="3">
    <source>
        <dbReference type="Pfam" id="PF19305"/>
    </source>
</evidence>
<dbReference type="InterPro" id="IPR042183">
    <property type="entry name" value="MmgE/PrpD_sf_1"/>
</dbReference>
<dbReference type="InterPro" id="IPR045337">
    <property type="entry name" value="MmgE_PrpD_C"/>
</dbReference>
<dbReference type="PANTHER" id="PTHR16943">
    <property type="entry name" value="2-METHYLCITRATE DEHYDRATASE-RELATED"/>
    <property type="match status" value="1"/>
</dbReference>
<evidence type="ECO:0000256" key="1">
    <source>
        <dbReference type="ARBA" id="ARBA00006174"/>
    </source>
</evidence>
<dbReference type="InterPro" id="IPR005656">
    <property type="entry name" value="MmgE_PrpD"/>
</dbReference>
<sequence>MDETANLIFENSRKIMSHGMGDETADEIKKRILDSIYVAYGSINAQPIVIERASLLPSSGKRNSTIYFTRQQAAVDVATLINGSMTRYHDFSDTYLSKEALHPSDNIPPVLAMAETLESNGQDTIRSLEAAYQVIGALSDAVSIRDRGWDHVTYISISAAAGLSSIMDHESDKFINTLNLAINNNISLRQTRSGELSMWKGCTASNASRNSVFAALLADSGFTGPSPIFSGEMGFFRQVSGPFSLDFSKNHILQTMIKNYPVEYHAMSAAEAALQLRESIKGEITGIEVETFEVANRIIIKDPEKLRPKTKETADHSMPYIIAYCLTYGRPGLDAYDSKYLNDKKILSKIDMTKFTVSDRFNKMYPGSLPVRINVKTSIGEYEKEITVPKGHYKNPYSWEDLLNKGISIMEEKDAKDLFDVVRSLDKRDVVDLFEVMSNVKNER</sequence>
<dbReference type="PANTHER" id="PTHR16943:SF8">
    <property type="entry name" value="2-METHYLCITRATE DEHYDRATASE"/>
    <property type="match status" value="1"/>
</dbReference>
<organism evidence="4 5">
    <name type="scientific">Oxyplasma meridianum</name>
    <dbReference type="NCBI Taxonomy" id="3073602"/>
    <lineage>
        <taxon>Archaea</taxon>
        <taxon>Methanobacteriati</taxon>
        <taxon>Thermoplasmatota</taxon>
        <taxon>Thermoplasmata</taxon>
        <taxon>Thermoplasmatales</taxon>
        <taxon>Thermoplasmataceae</taxon>
        <taxon>Oxyplasma</taxon>
    </lineage>
</organism>
<feature type="domain" description="MmgE/PrpD C-terminal" evidence="3">
    <location>
        <begin position="260"/>
        <end position="411"/>
    </location>
</feature>
<dbReference type="GO" id="GO:0016829">
    <property type="term" value="F:lyase activity"/>
    <property type="evidence" value="ECO:0007669"/>
    <property type="project" value="InterPro"/>
</dbReference>
<dbReference type="Pfam" id="PF03972">
    <property type="entry name" value="MmgE_PrpD_N"/>
    <property type="match status" value="1"/>
</dbReference>
<dbReference type="Pfam" id="PF19305">
    <property type="entry name" value="MmgE_PrpD_C"/>
    <property type="match status" value="1"/>
</dbReference>
<feature type="domain" description="MmgE/PrpD N-terminal" evidence="2">
    <location>
        <begin position="22"/>
        <end position="247"/>
    </location>
</feature>
<name>A0AAX4NEY5_9ARCH</name>
<evidence type="ECO:0000259" key="2">
    <source>
        <dbReference type="Pfam" id="PF03972"/>
    </source>
</evidence>
<dbReference type="InterPro" id="IPR042188">
    <property type="entry name" value="MmgE/PrpD_sf_2"/>
</dbReference>
<evidence type="ECO:0000313" key="5">
    <source>
        <dbReference type="Proteomes" id="UP001451606"/>
    </source>
</evidence>
<dbReference type="Gene3D" id="1.10.4100.10">
    <property type="entry name" value="2-methylcitrate dehydratase PrpD"/>
    <property type="match status" value="1"/>
</dbReference>
<accession>A0AAX4NEY5</accession>
<dbReference type="Proteomes" id="UP001451606">
    <property type="component" value="Chromosome"/>
</dbReference>
<dbReference type="InterPro" id="IPR036148">
    <property type="entry name" value="MmgE/PrpD_sf"/>
</dbReference>
<dbReference type="GeneID" id="95966933"/>
<proteinExistence type="inferred from homology"/>
<reference evidence="4 5" key="1">
    <citation type="submission" date="2023-09" db="EMBL/GenBank/DDBJ databases">
        <authorList>
            <person name="Golyshina O.V."/>
            <person name="Lunev E.A."/>
            <person name="Bargiela R."/>
            <person name="Gaines M.C."/>
            <person name="Daum B."/>
            <person name="Bale N.J."/>
            <person name="Koenen M."/>
            <person name="Sinninghe Damst J.S."/>
            <person name="Yakimov M."/>
            <person name="Golyshin P.N."/>
        </authorList>
    </citation>
    <scope>NUCLEOTIDE SEQUENCE [LARGE SCALE GENOMIC DNA]</scope>
    <source>
        <strain evidence="4 5">M1</strain>
    </source>
</reference>
<protein>
    <submittedName>
        <fullName evidence="4">MmgE/PrpD family protein</fullName>
    </submittedName>
</protein>
<dbReference type="SUPFAM" id="SSF103378">
    <property type="entry name" value="2-methylcitrate dehydratase PrpD"/>
    <property type="match status" value="1"/>
</dbReference>
<dbReference type="Gene3D" id="3.30.1330.120">
    <property type="entry name" value="2-methylcitrate dehydratase PrpD"/>
    <property type="match status" value="1"/>
</dbReference>
<comment type="similarity">
    <text evidence="1">Belongs to the PrpD family.</text>
</comment>
<dbReference type="InterPro" id="IPR045336">
    <property type="entry name" value="MmgE_PrpD_N"/>
</dbReference>
<dbReference type="KEGG" id="omr:OXIME_000209"/>
<dbReference type="AlphaFoldDB" id="A0AAX4NEY5"/>
<dbReference type="EMBL" id="CP133772">
    <property type="protein sequence ID" value="WYX99673.1"/>
    <property type="molecule type" value="Genomic_DNA"/>
</dbReference>
<evidence type="ECO:0000313" key="4">
    <source>
        <dbReference type="EMBL" id="WYX99673.1"/>
    </source>
</evidence>
<dbReference type="RefSeq" id="WP_393971638.1">
    <property type="nucleotide sequence ID" value="NZ_CP133772.1"/>
</dbReference>
<gene>
    <name evidence="4" type="ORF">OXIME_000209</name>
</gene>
<keyword evidence="5" id="KW-1185">Reference proteome</keyword>